<protein>
    <submittedName>
        <fullName evidence="4">Helix-turn-helix domain-containing protein</fullName>
    </submittedName>
</protein>
<organism evidence="4 5">
    <name type="scientific">Halomarina rubra</name>
    <dbReference type="NCBI Taxonomy" id="2071873"/>
    <lineage>
        <taxon>Archaea</taxon>
        <taxon>Methanobacteriati</taxon>
        <taxon>Methanobacteriota</taxon>
        <taxon>Stenosarchaea group</taxon>
        <taxon>Halobacteria</taxon>
        <taxon>Halobacteriales</taxon>
        <taxon>Natronomonadaceae</taxon>
        <taxon>Halomarina</taxon>
    </lineage>
</organism>
<feature type="domain" description="HTH bat-type" evidence="3">
    <location>
        <begin position="152"/>
        <end position="200"/>
    </location>
</feature>
<dbReference type="PANTHER" id="PTHR34236">
    <property type="entry name" value="DIMETHYL SULFOXIDE REDUCTASE TRANSCRIPTIONAL ACTIVATOR"/>
    <property type="match status" value="1"/>
</dbReference>
<dbReference type="AlphaFoldDB" id="A0ABD6AQS5"/>
<evidence type="ECO:0000313" key="4">
    <source>
        <dbReference type="EMBL" id="MFD1511974.1"/>
    </source>
</evidence>
<reference evidence="4 5" key="1">
    <citation type="journal article" date="2019" name="Int. J. Syst. Evol. Microbiol.">
        <title>The Global Catalogue of Microorganisms (GCM) 10K type strain sequencing project: providing services to taxonomists for standard genome sequencing and annotation.</title>
        <authorList>
            <consortium name="The Broad Institute Genomics Platform"/>
            <consortium name="The Broad Institute Genome Sequencing Center for Infectious Disease"/>
            <person name="Wu L."/>
            <person name="Ma J."/>
        </authorList>
    </citation>
    <scope>NUCLEOTIDE SEQUENCE [LARGE SCALE GENOMIC DNA]</scope>
    <source>
        <strain evidence="4 5">CGMCC 1.12563</strain>
    </source>
</reference>
<dbReference type="Proteomes" id="UP001597187">
    <property type="component" value="Unassembled WGS sequence"/>
</dbReference>
<gene>
    <name evidence="4" type="ORF">ACFSBT_01605</name>
</gene>
<dbReference type="InterPro" id="IPR007050">
    <property type="entry name" value="HTH_bacterioopsin"/>
</dbReference>
<comment type="caution">
    <text evidence="4">The sequence shown here is derived from an EMBL/GenBank/DDBJ whole genome shotgun (WGS) entry which is preliminary data.</text>
</comment>
<name>A0ABD6AQS5_9EURY</name>
<keyword evidence="2" id="KW-0804">Transcription</keyword>
<dbReference type="EMBL" id="JBHUDC010000002">
    <property type="protein sequence ID" value="MFD1511974.1"/>
    <property type="molecule type" value="Genomic_DNA"/>
</dbReference>
<sequence>MLVATIRLSHPDLTMARTFERVPNVRVHPEHQTMIDDGFVHSYATVCCADLARFDAALAEDPTVLDWSRHGCDGDPVYALELSTDRLRFGPVFVDIGLQVLDLVGGDGGWTFRLRTPDRGSLACLRRYCDEEGVSFELRSLTDIGEESALGLTVEQREALRVAYEMGYFEEPRAVSLAELGERLGVSATAAGRRLRRATAAFIEHSLVDDV</sequence>
<evidence type="ECO:0000256" key="2">
    <source>
        <dbReference type="ARBA" id="ARBA00023163"/>
    </source>
</evidence>
<dbReference type="PANTHER" id="PTHR34236:SF1">
    <property type="entry name" value="DIMETHYL SULFOXIDE REDUCTASE TRANSCRIPTIONAL ACTIVATOR"/>
    <property type="match status" value="1"/>
</dbReference>
<evidence type="ECO:0000313" key="5">
    <source>
        <dbReference type="Proteomes" id="UP001597187"/>
    </source>
</evidence>
<evidence type="ECO:0000259" key="3">
    <source>
        <dbReference type="Pfam" id="PF04967"/>
    </source>
</evidence>
<accession>A0ABD6AQS5</accession>
<evidence type="ECO:0000256" key="1">
    <source>
        <dbReference type="ARBA" id="ARBA00023015"/>
    </source>
</evidence>
<dbReference type="Pfam" id="PF04967">
    <property type="entry name" value="HTH_10"/>
    <property type="match status" value="1"/>
</dbReference>
<proteinExistence type="predicted"/>
<keyword evidence="5" id="KW-1185">Reference proteome</keyword>
<dbReference type="RefSeq" id="WP_250871959.1">
    <property type="nucleotide sequence ID" value="NZ_JALXFV010000002.1"/>
</dbReference>
<keyword evidence="1" id="KW-0805">Transcription regulation</keyword>